<dbReference type="RefSeq" id="WP_067645441.1">
    <property type="nucleotide sequence ID" value="NZ_CP015249.1"/>
</dbReference>
<gene>
    <name evidence="3" type="ORF">I596_1290</name>
</gene>
<dbReference type="PROSITE" id="PS50164">
    <property type="entry name" value="GIY_YIG"/>
    <property type="match status" value="1"/>
</dbReference>
<dbReference type="AlphaFoldDB" id="A0A160DTK6"/>
<dbReference type="OrthoDB" id="9797095at2"/>
<dbReference type="EMBL" id="CP015249">
    <property type="protein sequence ID" value="ANB17320.1"/>
    <property type="molecule type" value="Genomic_DNA"/>
</dbReference>
<name>A0A160DTK6_9GAMM</name>
<evidence type="ECO:0000256" key="1">
    <source>
        <dbReference type="ARBA" id="ARBA00007435"/>
    </source>
</evidence>
<dbReference type="Gene3D" id="3.40.1440.10">
    <property type="entry name" value="GIY-YIG endonuclease"/>
    <property type="match status" value="1"/>
</dbReference>
<organism evidence="3 4">
    <name type="scientific">Dokdonella koreensis DS-123</name>
    <dbReference type="NCBI Taxonomy" id="1300342"/>
    <lineage>
        <taxon>Bacteria</taxon>
        <taxon>Pseudomonadati</taxon>
        <taxon>Pseudomonadota</taxon>
        <taxon>Gammaproteobacteria</taxon>
        <taxon>Lysobacterales</taxon>
        <taxon>Rhodanobacteraceae</taxon>
        <taxon>Dokdonella</taxon>
    </lineage>
</organism>
<dbReference type="Proteomes" id="UP000076830">
    <property type="component" value="Chromosome"/>
</dbReference>
<comment type="similarity">
    <text evidence="1">Belongs to the UPF0213 family.</text>
</comment>
<sequence length="112" mass="12106">MNETPAPARPWFLYLIECRNGAYYAGIAVDVAARYASHQRGTGARYTRANPPVRLLGSRCYPDRASASRAEWQIKRLPRADKLAYLAADATPEPAAATAQAGPIDSVVTLAS</sequence>
<dbReference type="Pfam" id="PF01541">
    <property type="entry name" value="GIY-YIG"/>
    <property type="match status" value="1"/>
</dbReference>
<proteinExistence type="inferred from homology"/>
<dbReference type="InterPro" id="IPR000305">
    <property type="entry name" value="GIY-YIG_endonuc"/>
</dbReference>
<dbReference type="InterPro" id="IPR035901">
    <property type="entry name" value="GIY-YIG_endonuc_sf"/>
</dbReference>
<dbReference type="InterPro" id="IPR050190">
    <property type="entry name" value="UPF0213_domain"/>
</dbReference>
<dbReference type="CDD" id="cd10456">
    <property type="entry name" value="GIY-YIG_UPF0213"/>
    <property type="match status" value="1"/>
</dbReference>
<evidence type="ECO:0000259" key="2">
    <source>
        <dbReference type="PROSITE" id="PS50164"/>
    </source>
</evidence>
<accession>A0A160DTK6</accession>
<dbReference type="PATRIC" id="fig|1300342.3.peg.1258"/>
<dbReference type="SUPFAM" id="SSF82771">
    <property type="entry name" value="GIY-YIG endonuclease"/>
    <property type="match status" value="1"/>
</dbReference>
<evidence type="ECO:0000313" key="3">
    <source>
        <dbReference type="EMBL" id="ANB17320.1"/>
    </source>
</evidence>
<keyword evidence="4" id="KW-1185">Reference proteome</keyword>
<feature type="domain" description="GIY-YIG" evidence="2">
    <location>
        <begin position="9"/>
        <end position="84"/>
    </location>
</feature>
<evidence type="ECO:0000313" key="4">
    <source>
        <dbReference type="Proteomes" id="UP000076830"/>
    </source>
</evidence>
<dbReference type="PANTHER" id="PTHR34477:SF1">
    <property type="entry name" value="UPF0213 PROTEIN YHBQ"/>
    <property type="match status" value="1"/>
</dbReference>
<reference evidence="3 4" key="1">
    <citation type="submission" date="2016-04" db="EMBL/GenBank/DDBJ databases">
        <title>Complete genome sequence of Dokdonella koreensis DS-123T.</title>
        <authorList>
            <person name="Kim J.F."/>
            <person name="Lee H."/>
            <person name="Kwak M.-J."/>
        </authorList>
    </citation>
    <scope>NUCLEOTIDE SEQUENCE [LARGE SCALE GENOMIC DNA]</scope>
    <source>
        <strain evidence="3 4">DS-123</strain>
    </source>
</reference>
<protein>
    <submittedName>
        <fullName evidence="3">Excinuclease ABC C subunit domain protein</fullName>
    </submittedName>
</protein>
<dbReference type="KEGG" id="dko:I596_1290"/>
<dbReference type="PANTHER" id="PTHR34477">
    <property type="entry name" value="UPF0213 PROTEIN YHBQ"/>
    <property type="match status" value="1"/>
</dbReference>